<proteinExistence type="inferred from homology"/>
<comment type="caution">
    <text evidence="4">The sequence shown here is derived from an EMBL/GenBank/DDBJ whole genome shotgun (WGS) entry which is preliminary data.</text>
</comment>
<dbReference type="PRINTS" id="PR01790">
    <property type="entry name" value="SMP30FAMILY"/>
</dbReference>
<dbReference type="InterPro" id="IPR011042">
    <property type="entry name" value="6-blade_b-propeller_TolB-like"/>
</dbReference>
<accession>A0ABS8YS88</accession>
<protein>
    <submittedName>
        <fullName evidence="4">SMP-30/gluconolactonase/LRE family protein</fullName>
    </submittedName>
</protein>
<evidence type="ECO:0000256" key="2">
    <source>
        <dbReference type="SAM" id="MobiDB-lite"/>
    </source>
</evidence>
<dbReference type="PANTHER" id="PTHR10907:SF47">
    <property type="entry name" value="REGUCALCIN"/>
    <property type="match status" value="1"/>
</dbReference>
<comment type="similarity">
    <text evidence="1">Belongs to the SMP-30/CGR1 family.</text>
</comment>
<dbReference type="Proteomes" id="UP001521181">
    <property type="component" value="Unassembled WGS sequence"/>
</dbReference>
<sequence length="293" mass="31133">MIPFDQRICGLGEGALWHPQRRELFWFDITGKRLMARSPETGVAREWALAEMCSAAAWIDAGRLLIASEMALAVFTLETGAIDPLEPLEADNKRTRSNDGRADPWGGFWIGTMGKSAEPGAGAIYRYYGGQLRRLFDGISIPNAICFAPDRTCAYFADTARATLYRVALDAAGWPAREPEVFVDFTAFGLRPDGAVTMADGSLRVALWGAGAVISVSATGEIGGRITLPAPNTTCPAFGGTDFATLFCTSATQGLSAEALAKAPLSGATFEVQGAGQGKPEPAFRLQPTGDDT</sequence>
<dbReference type="PANTHER" id="PTHR10907">
    <property type="entry name" value="REGUCALCIN"/>
    <property type="match status" value="1"/>
</dbReference>
<evidence type="ECO:0000256" key="1">
    <source>
        <dbReference type="ARBA" id="ARBA00008853"/>
    </source>
</evidence>
<dbReference type="InterPro" id="IPR013658">
    <property type="entry name" value="SGL"/>
</dbReference>
<evidence type="ECO:0000313" key="4">
    <source>
        <dbReference type="EMBL" id="MCE5972568.1"/>
    </source>
</evidence>
<organism evidence="4 5">
    <name type="scientific">Rhodobacter flavimaris</name>
    <dbReference type="NCBI Taxonomy" id="2907145"/>
    <lineage>
        <taxon>Bacteria</taxon>
        <taxon>Pseudomonadati</taxon>
        <taxon>Pseudomonadota</taxon>
        <taxon>Alphaproteobacteria</taxon>
        <taxon>Rhodobacterales</taxon>
        <taxon>Rhodobacter group</taxon>
        <taxon>Rhodobacter</taxon>
    </lineage>
</organism>
<reference evidence="4 5" key="1">
    <citation type="submission" date="2021-12" db="EMBL/GenBank/DDBJ databases">
        <title>Sinirhodobacter sp. WL0062 is a bacterium isolated from seawater.</title>
        <authorList>
            <person name="Wang L."/>
            <person name="He W."/>
            <person name="Zhang D.-F."/>
        </authorList>
    </citation>
    <scope>NUCLEOTIDE SEQUENCE [LARGE SCALE GENOMIC DNA]</scope>
    <source>
        <strain evidence="4 5">WL0062</strain>
    </source>
</reference>
<feature type="domain" description="SMP-30/Gluconolactonase/LRE-like region" evidence="3">
    <location>
        <begin position="11"/>
        <end position="252"/>
    </location>
</feature>
<evidence type="ECO:0000259" key="3">
    <source>
        <dbReference type="Pfam" id="PF08450"/>
    </source>
</evidence>
<gene>
    <name evidence="4" type="ORF">LZA78_03620</name>
</gene>
<dbReference type="SUPFAM" id="SSF63829">
    <property type="entry name" value="Calcium-dependent phosphotriesterase"/>
    <property type="match status" value="1"/>
</dbReference>
<name>A0ABS8YS88_9RHOB</name>
<dbReference type="RefSeq" id="WP_233675584.1">
    <property type="nucleotide sequence ID" value="NZ_JAJUOS010000002.1"/>
</dbReference>
<dbReference type="InterPro" id="IPR005511">
    <property type="entry name" value="SMP-30"/>
</dbReference>
<dbReference type="EMBL" id="JAJUOS010000002">
    <property type="protein sequence ID" value="MCE5972568.1"/>
    <property type="molecule type" value="Genomic_DNA"/>
</dbReference>
<dbReference type="Pfam" id="PF08450">
    <property type="entry name" value="SGL"/>
    <property type="match status" value="1"/>
</dbReference>
<dbReference type="Gene3D" id="2.120.10.30">
    <property type="entry name" value="TolB, C-terminal domain"/>
    <property type="match status" value="1"/>
</dbReference>
<evidence type="ECO:0000313" key="5">
    <source>
        <dbReference type="Proteomes" id="UP001521181"/>
    </source>
</evidence>
<feature type="region of interest" description="Disordered" evidence="2">
    <location>
        <begin position="272"/>
        <end position="293"/>
    </location>
</feature>
<keyword evidence="5" id="KW-1185">Reference proteome</keyword>